<feature type="transmembrane region" description="Helical" evidence="12">
    <location>
        <begin position="12"/>
        <end position="37"/>
    </location>
</feature>
<dbReference type="PANTHER" id="PTHR32024:SF2">
    <property type="entry name" value="TRK SYSTEM POTASSIUM UPTAKE PROTEIN TRKG-RELATED"/>
    <property type="match status" value="1"/>
</dbReference>
<keyword evidence="4" id="KW-1003">Cell membrane</keyword>
<evidence type="ECO:0000256" key="10">
    <source>
        <dbReference type="ARBA" id="ARBA00023065"/>
    </source>
</evidence>
<keyword evidence="5" id="KW-0997">Cell inner membrane</keyword>
<protein>
    <submittedName>
        <fullName evidence="13">TrkH family potassium uptake protein</fullName>
    </submittedName>
</protein>
<evidence type="ECO:0000256" key="1">
    <source>
        <dbReference type="ARBA" id="ARBA00004429"/>
    </source>
</evidence>
<gene>
    <name evidence="13" type="ORF">DPC56_02330</name>
</gene>
<evidence type="ECO:0000256" key="4">
    <source>
        <dbReference type="ARBA" id="ARBA00022475"/>
    </source>
</evidence>
<dbReference type="Proteomes" id="UP000249782">
    <property type="component" value="Unassembled WGS sequence"/>
</dbReference>
<feature type="transmembrane region" description="Helical" evidence="12">
    <location>
        <begin position="43"/>
        <end position="64"/>
    </location>
</feature>
<dbReference type="Pfam" id="PF02386">
    <property type="entry name" value="TrkH"/>
    <property type="match status" value="2"/>
</dbReference>
<proteinExistence type="inferred from homology"/>
<feature type="transmembrane region" description="Helical" evidence="12">
    <location>
        <begin position="144"/>
        <end position="169"/>
    </location>
</feature>
<keyword evidence="10" id="KW-0406">Ion transport</keyword>
<evidence type="ECO:0000256" key="5">
    <source>
        <dbReference type="ARBA" id="ARBA00022519"/>
    </source>
</evidence>
<evidence type="ECO:0000256" key="12">
    <source>
        <dbReference type="SAM" id="Phobius"/>
    </source>
</evidence>
<organism evidence="13 14">
    <name type="scientific">Methanothermobacter tenebrarum</name>
    <dbReference type="NCBI Taxonomy" id="680118"/>
    <lineage>
        <taxon>Archaea</taxon>
        <taxon>Methanobacteriati</taxon>
        <taxon>Methanobacteriota</taxon>
        <taxon>Methanomada group</taxon>
        <taxon>Methanobacteria</taxon>
        <taxon>Methanobacteriales</taxon>
        <taxon>Methanobacteriaceae</taxon>
        <taxon>Methanothermobacter</taxon>
    </lineage>
</organism>
<dbReference type="RefSeq" id="WP_112093460.1">
    <property type="nucleotide sequence ID" value="NZ_QLOE01000002.1"/>
</dbReference>
<feature type="transmembrane region" description="Helical" evidence="12">
    <location>
        <begin position="241"/>
        <end position="263"/>
    </location>
</feature>
<evidence type="ECO:0000313" key="14">
    <source>
        <dbReference type="Proteomes" id="UP000249782"/>
    </source>
</evidence>
<keyword evidence="6" id="KW-0633">Potassium transport</keyword>
<evidence type="ECO:0000256" key="6">
    <source>
        <dbReference type="ARBA" id="ARBA00022538"/>
    </source>
</evidence>
<keyword evidence="3" id="KW-0813">Transport</keyword>
<keyword evidence="14" id="KW-1185">Reference proteome</keyword>
<dbReference type="NCBIfam" id="TIGR00933">
    <property type="entry name" value="2a38"/>
    <property type="match status" value="1"/>
</dbReference>
<feature type="transmembrane region" description="Helical" evidence="12">
    <location>
        <begin position="275"/>
        <end position="295"/>
    </location>
</feature>
<keyword evidence="11 12" id="KW-0472">Membrane</keyword>
<evidence type="ECO:0000313" key="13">
    <source>
        <dbReference type="EMBL" id="RAO79630.1"/>
    </source>
</evidence>
<feature type="transmembrane region" description="Helical" evidence="12">
    <location>
        <begin position="190"/>
        <end position="212"/>
    </location>
</feature>
<evidence type="ECO:0000256" key="2">
    <source>
        <dbReference type="ARBA" id="ARBA00009137"/>
    </source>
</evidence>
<keyword evidence="9 12" id="KW-1133">Transmembrane helix</keyword>
<dbReference type="PANTHER" id="PTHR32024">
    <property type="entry name" value="TRK SYSTEM POTASSIUM UPTAKE PROTEIN TRKG-RELATED"/>
    <property type="match status" value="1"/>
</dbReference>
<feature type="transmembrane region" description="Helical" evidence="12">
    <location>
        <begin position="85"/>
        <end position="104"/>
    </location>
</feature>
<evidence type="ECO:0000256" key="11">
    <source>
        <dbReference type="ARBA" id="ARBA00023136"/>
    </source>
</evidence>
<feature type="transmembrane region" description="Helical" evidence="12">
    <location>
        <begin position="399"/>
        <end position="418"/>
    </location>
</feature>
<feature type="transmembrane region" description="Helical" evidence="12">
    <location>
        <begin position="328"/>
        <end position="351"/>
    </location>
</feature>
<accession>A0A328PCS7</accession>
<keyword evidence="8" id="KW-0630">Potassium</keyword>
<feature type="transmembrane region" description="Helical" evidence="12">
    <location>
        <begin position="451"/>
        <end position="475"/>
    </location>
</feature>
<comment type="subcellular location">
    <subcellularLocation>
        <location evidence="1">Cell inner membrane</location>
        <topology evidence="1">Multi-pass membrane protein</topology>
    </subcellularLocation>
</comment>
<dbReference type="EMBL" id="QLOE01000002">
    <property type="protein sequence ID" value="RAO79630.1"/>
    <property type="molecule type" value="Genomic_DNA"/>
</dbReference>
<keyword evidence="7 12" id="KW-0812">Transmembrane</keyword>
<reference evidence="13 14" key="1">
    <citation type="submission" date="2018-06" db="EMBL/GenBank/DDBJ databases">
        <title>Draft genome sequence of hyperthermophilic methanogen Methanothermobacter tenebrarum sp. MCM-B 1447.</title>
        <authorList>
            <person name="Pore S.D."/>
            <person name="Dagar S."/>
            <person name="Dhakephalkar P.K."/>
        </authorList>
    </citation>
    <scope>NUCLEOTIDE SEQUENCE [LARGE SCALE GENOMIC DNA]</scope>
    <source>
        <strain evidence="13 14">MCM B 1447</strain>
    </source>
</reference>
<evidence type="ECO:0000256" key="3">
    <source>
        <dbReference type="ARBA" id="ARBA00022448"/>
    </source>
</evidence>
<evidence type="ECO:0000256" key="7">
    <source>
        <dbReference type="ARBA" id="ARBA00022692"/>
    </source>
</evidence>
<name>A0A328PCS7_9EURY</name>
<dbReference type="InterPro" id="IPR003445">
    <property type="entry name" value="Cat_transpt"/>
</dbReference>
<comment type="caution">
    <text evidence="13">The sequence shown here is derived from an EMBL/GenBank/DDBJ whole genome shotgun (WGS) entry which is preliminary data.</text>
</comment>
<dbReference type="GO" id="GO:0015379">
    <property type="term" value="F:potassium:chloride symporter activity"/>
    <property type="evidence" value="ECO:0007669"/>
    <property type="project" value="InterPro"/>
</dbReference>
<dbReference type="AlphaFoldDB" id="A0A328PCS7"/>
<comment type="similarity">
    <text evidence="2">Belongs to the TrkH potassium transport family.</text>
</comment>
<sequence>MMRYVRRRDFLIVGKFLGTIMQAVGIIVLLTIIVAVIYNEGHYPSFIFPSLLSIATGTLIRIILKRYPISGDIIKLKHGMMIASLGWLWATFIGALILMLYLNIDLVNAAFENMSGWTTTGLSIFSDVQSLPKSILLLRSLEQWIGGLGVVIVVIGVLIRPGTAASRLYKSEARDERIKPSIVNTVKTIWWIYITYTIMGIILYCISGMPVFDAVNHTFSALSTGGFSIKNDNIGYYHNNIIYLISMLLMTLGGTSFIVHYQLLKGNIKNVLKDVQLQAAITFIILFSILIIYLGRLAPMEGIFHVVSSLSTTGFNISPTNTMIAWPAYVKIILIACMMIGMATGSTGGGIKLLRIITIIKGIYWEIIRILAPEGSVIPREISGKSIGDVEIKEAGSYLNLYLVFMFISWSILLLYGYEPLNSLFEVASAQGNVGLSMGITSATLPTIPKIALIFNMWIGRLEIIPILVLIRGIIEAFKR</sequence>
<evidence type="ECO:0000256" key="9">
    <source>
        <dbReference type="ARBA" id="ARBA00022989"/>
    </source>
</evidence>
<dbReference type="InterPro" id="IPR004772">
    <property type="entry name" value="TrkH"/>
</dbReference>
<dbReference type="OrthoDB" id="111943at2157"/>
<evidence type="ECO:0000256" key="8">
    <source>
        <dbReference type="ARBA" id="ARBA00022958"/>
    </source>
</evidence>
<dbReference type="GO" id="GO:0005886">
    <property type="term" value="C:plasma membrane"/>
    <property type="evidence" value="ECO:0007669"/>
    <property type="project" value="UniProtKB-SubCell"/>
</dbReference>